<feature type="domain" description="Metalloenzyme" evidence="6">
    <location>
        <begin position="7"/>
        <end position="366"/>
    </location>
</feature>
<evidence type="ECO:0000256" key="4">
    <source>
        <dbReference type="ARBA" id="ARBA00005524"/>
    </source>
</evidence>
<dbReference type="GO" id="GO:0006096">
    <property type="term" value="P:glycolytic process"/>
    <property type="evidence" value="ECO:0007669"/>
    <property type="project" value="UniProtKB-KW"/>
</dbReference>
<dbReference type="NCBIfam" id="NF003242">
    <property type="entry name" value="PRK04200.1"/>
    <property type="match status" value="1"/>
</dbReference>
<dbReference type="PANTHER" id="PTHR31209">
    <property type="entry name" value="COFACTOR-INDEPENDENT PHOSPHOGLYCERATE MUTASE"/>
    <property type="match status" value="1"/>
</dbReference>
<comment type="similarity">
    <text evidence="4">Belongs to the BPG-independent phosphoglycerate mutase family. A-PGAM subfamily.</text>
</comment>
<evidence type="ECO:0000256" key="2">
    <source>
        <dbReference type="ARBA" id="ARBA00002315"/>
    </source>
</evidence>
<dbReference type="InterPro" id="IPR006124">
    <property type="entry name" value="Metalloenzyme"/>
</dbReference>
<dbReference type="Gene3D" id="3.40.720.10">
    <property type="entry name" value="Alkaline Phosphatase, subunit A"/>
    <property type="match status" value="2"/>
</dbReference>
<dbReference type="InterPro" id="IPR017850">
    <property type="entry name" value="Alkaline_phosphatase_core_sf"/>
</dbReference>
<dbReference type="OrthoDB" id="9804453at2"/>
<dbReference type="Proteomes" id="UP000018291">
    <property type="component" value="Unassembled WGS sequence"/>
</dbReference>
<evidence type="ECO:0000313" key="7">
    <source>
        <dbReference type="EMBL" id="CCM61783.1"/>
    </source>
</evidence>
<dbReference type="Pfam" id="PF10143">
    <property type="entry name" value="PhosphMutase"/>
    <property type="match status" value="1"/>
</dbReference>
<dbReference type="AlphaFoldDB" id="R4YVL9"/>
<protein>
    <submittedName>
        <fullName evidence="7">Putative 2,3-bisphosphoglycerate-independent phosphoglycerate mutase</fullName>
        <ecNumber evidence="7">5.4.2.1</ecNumber>
    </submittedName>
</protein>
<gene>
    <name evidence="7" type="ORF">BN381_10014</name>
</gene>
<dbReference type="PANTHER" id="PTHR31209:SF4">
    <property type="entry name" value="2,3-BISPHOSPHOGLYCERATE-INDEPENDENT PHOSPHOGLYCERATE MUTASE"/>
    <property type="match status" value="1"/>
</dbReference>
<comment type="caution">
    <text evidence="7">The sequence shown here is derived from an EMBL/GenBank/DDBJ whole genome shotgun (WGS) entry which is preliminary data.</text>
</comment>
<dbReference type="EC" id="5.4.2.1" evidence="7"/>
<keyword evidence="5" id="KW-0324">Glycolysis</keyword>
<sequence>MGDDGLMKYVVCVPDGCSDHPVPELDGLTPLQAAHTPNLDALAARGRVGRAAVIPEGMPPGSDVGNMSLLGYDPRRFHTGRAPIEAAALGMRLAAGQIAFRANLVTLNEAADEMVDFAGGHPDSDVAAKAMAALDERIGAMVGGAGNVSFHPGVQYRHIMCAAADWLNAECVPPHDLSGKALVWPTGPGSAELRAIMEASAEVLADFDDLAATHVWLWGQGTQPVLENFTERWGVSAGMVTAVDLVRGLGVLSGMDVVEVPGATGWYDTDYEGKRDAALAALAAGTDLFVIHVEATDEAGHAGDVAAKVEALENWDRRILADLVVGLDAQGPWRLLLSPDHPTPVALKTHTTEPVPYLLVDSAVDGPGGVYSEAGVADEPIIPGHQLMADLLEAPTPEVPA</sequence>
<evidence type="ECO:0000259" key="6">
    <source>
        <dbReference type="Pfam" id="PF01676"/>
    </source>
</evidence>
<dbReference type="InterPro" id="IPR004456">
    <property type="entry name" value="Pglycerate_mutase_ApgM"/>
</dbReference>
<accession>R4YVL9</accession>
<comment type="pathway">
    <text evidence="3">Carbohydrate degradation.</text>
</comment>
<reference evidence="7 8" key="1">
    <citation type="journal article" date="2013" name="ISME J.">
        <title>Metabolic model for the filamentous 'Candidatus Microthrix parvicella' based on genomic and metagenomic analyses.</title>
        <authorList>
            <person name="Jon McIlroy S."/>
            <person name="Kristiansen R."/>
            <person name="Albertsen M."/>
            <person name="Michael Karst S."/>
            <person name="Rossetti S."/>
            <person name="Lund Nielsen J."/>
            <person name="Tandoi V."/>
            <person name="James Seviour R."/>
            <person name="Nielsen P.H."/>
        </authorList>
    </citation>
    <scope>NUCLEOTIDE SEQUENCE [LARGE SCALE GENOMIC DNA]</scope>
    <source>
        <strain evidence="7 8">RN1</strain>
    </source>
</reference>
<comment type="function">
    <text evidence="2">Catalyzes the interconversion of 2-phosphoglycerate and 3-phosphoglycerate.</text>
</comment>
<organism evidence="7 8">
    <name type="scientific">Candidatus Neomicrothrix parvicella RN1</name>
    <dbReference type="NCBI Taxonomy" id="1229780"/>
    <lineage>
        <taxon>Bacteria</taxon>
        <taxon>Bacillati</taxon>
        <taxon>Actinomycetota</taxon>
        <taxon>Acidimicrobiia</taxon>
        <taxon>Acidimicrobiales</taxon>
        <taxon>Microthrixaceae</taxon>
        <taxon>Candidatus Neomicrothrix</taxon>
    </lineage>
</organism>
<dbReference type="Pfam" id="PF01676">
    <property type="entry name" value="Metalloenzyme"/>
    <property type="match status" value="1"/>
</dbReference>
<evidence type="ECO:0000256" key="5">
    <source>
        <dbReference type="ARBA" id="ARBA00023152"/>
    </source>
</evidence>
<proteinExistence type="inferred from homology"/>
<dbReference type="eggNOG" id="COG3635">
    <property type="taxonomic scope" value="Bacteria"/>
</dbReference>
<dbReference type="CDD" id="cd16011">
    <property type="entry name" value="iPGM_like"/>
    <property type="match status" value="1"/>
</dbReference>
<dbReference type="PIRSF" id="PIRSF006392">
    <property type="entry name" value="IPGAM_arch"/>
    <property type="match status" value="1"/>
</dbReference>
<dbReference type="NCBIfam" id="TIGR00306">
    <property type="entry name" value="apgM"/>
    <property type="match status" value="1"/>
</dbReference>
<dbReference type="EMBL" id="CANL01000001">
    <property type="protein sequence ID" value="CCM61783.1"/>
    <property type="molecule type" value="Genomic_DNA"/>
</dbReference>
<name>R4YVL9_9ACTN</name>
<dbReference type="SUPFAM" id="SSF53649">
    <property type="entry name" value="Alkaline phosphatase-like"/>
    <property type="match status" value="1"/>
</dbReference>
<dbReference type="GO" id="GO:0046872">
    <property type="term" value="F:metal ion binding"/>
    <property type="evidence" value="ECO:0007669"/>
    <property type="project" value="InterPro"/>
</dbReference>
<keyword evidence="8" id="KW-1185">Reference proteome</keyword>
<dbReference type="GO" id="GO:0004619">
    <property type="term" value="F:phosphoglycerate mutase activity"/>
    <property type="evidence" value="ECO:0007669"/>
    <property type="project" value="UniProtKB-EC"/>
</dbReference>
<evidence type="ECO:0000313" key="8">
    <source>
        <dbReference type="Proteomes" id="UP000018291"/>
    </source>
</evidence>
<evidence type="ECO:0000256" key="1">
    <source>
        <dbReference type="ARBA" id="ARBA00000370"/>
    </source>
</evidence>
<comment type="catalytic activity">
    <reaction evidence="1">
        <text>(2R)-2-phosphoglycerate = (2R)-3-phosphoglycerate</text>
        <dbReference type="Rhea" id="RHEA:15901"/>
        <dbReference type="ChEBI" id="CHEBI:58272"/>
        <dbReference type="ChEBI" id="CHEBI:58289"/>
        <dbReference type="EC" id="5.4.2.12"/>
    </reaction>
</comment>
<dbReference type="HOGENOM" id="CLU_034906_2_0_11"/>
<dbReference type="STRING" id="1229780.BN381_10014"/>
<evidence type="ECO:0000256" key="3">
    <source>
        <dbReference type="ARBA" id="ARBA00004921"/>
    </source>
</evidence>
<keyword evidence="7" id="KW-0413">Isomerase</keyword>